<keyword evidence="3" id="KW-1185">Reference proteome</keyword>
<dbReference type="Proteomes" id="UP001275084">
    <property type="component" value="Unassembled WGS sequence"/>
</dbReference>
<dbReference type="CDD" id="cd00158">
    <property type="entry name" value="RHOD"/>
    <property type="match status" value="1"/>
</dbReference>
<feature type="domain" description="Rhodanese" evidence="1">
    <location>
        <begin position="420"/>
        <end position="537"/>
    </location>
</feature>
<dbReference type="Gene3D" id="3.40.250.10">
    <property type="entry name" value="Rhodanese-like domain"/>
    <property type="match status" value="1"/>
</dbReference>
<reference evidence="2" key="2">
    <citation type="submission" date="2023-06" db="EMBL/GenBank/DDBJ databases">
        <authorList>
            <consortium name="Lawrence Berkeley National Laboratory"/>
            <person name="Haridas S."/>
            <person name="Hensen N."/>
            <person name="Bonometti L."/>
            <person name="Westerberg I."/>
            <person name="Brannstrom I.O."/>
            <person name="Guillou S."/>
            <person name="Cros-Aarteil S."/>
            <person name="Calhoun S."/>
            <person name="Kuo A."/>
            <person name="Mondo S."/>
            <person name="Pangilinan J."/>
            <person name="Riley R."/>
            <person name="Labutti K."/>
            <person name="Andreopoulos B."/>
            <person name="Lipzen A."/>
            <person name="Chen C."/>
            <person name="Yanf M."/>
            <person name="Daum C."/>
            <person name="Ng V."/>
            <person name="Clum A."/>
            <person name="Steindorff A."/>
            <person name="Ohm R."/>
            <person name="Martin F."/>
            <person name="Silar P."/>
            <person name="Natvig D."/>
            <person name="Lalanne C."/>
            <person name="Gautier V."/>
            <person name="Ament-Velasquez S.L."/>
            <person name="Kruys A."/>
            <person name="Hutchinson M.I."/>
            <person name="Powell A.J."/>
            <person name="Barry K."/>
            <person name="Miller A.N."/>
            <person name="Grigoriev I.V."/>
            <person name="Debuchy R."/>
            <person name="Gladieux P."/>
            <person name="Thoren M.H."/>
            <person name="Johannesson H."/>
        </authorList>
    </citation>
    <scope>NUCLEOTIDE SEQUENCE</scope>
    <source>
        <strain evidence="2">CBS 955.72</strain>
    </source>
</reference>
<dbReference type="PANTHER" id="PTHR10314">
    <property type="entry name" value="CYSTATHIONINE BETA-SYNTHASE"/>
    <property type="match status" value="1"/>
</dbReference>
<dbReference type="InterPro" id="IPR036873">
    <property type="entry name" value="Rhodanese-like_dom_sf"/>
</dbReference>
<comment type="caution">
    <text evidence="2">The sequence shown here is derived from an EMBL/GenBank/DDBJ whole genome shotgun (WGS) entry which is preliminary data.</text>
</comment>
<dbReference type="SUPFAM" id="SSF52821">
    <property type="entry name" value="Rhodanese/Cell cycle control phosphatase"/>
    <property type="match status" value="1"/>
</dbReference>
<dbReference type="Pfam" id="PF00291">
    <property type="entry name" value="PALP"/>
    <property type="match status" value="1"/>
</dbReference>
<dbReference type="PROSITE" id="PS50206">
    <property type="entry name" value="RHODANESE_3"/>
    <property type="match status" value="1"/>
</dbReference>
<proteinExistence type="predicted"/>
<dbReference type="AlphaFoldDB" id="A0AAJ0MAA9"/>
<dbReference type="InterPro" id="IPR036052">
    <property type="entry name" value="TrpB-like_PALP_sf"/>
</dbReference>
<accession>A0AAJ0MAA9</accession>
<dbReference type="InterPro" id="IPR050214">
    <property type="entry name" value="Cys_Synth/Cystath_Beta-Synth"/>
</dbReference>
<name>A0AAJ0MAA9_9PEZI</name>
<dbReference type="EMBL" id="JAUIQD010000006">
    <property type="protein sequence ID" value="KAK3346081.1"/>
    <property type="molecule type" value="Genomic_DNA"/>
</dbReference>
<organism evidence="2 3">
    <name type="scientific">Lasiosphaeria hispida</name>
    <dbReference type="NCBI Taxonomy" id="260671"/>
    <lineage>
        <taxon>Eukaryota</taxon>
        <taxon>Fungi</taxon>
        <taxon>Dikarya</taxon>
        <taxon>Ascomycota</taxon>
        <taxon>Pezizomycotina</taxon>
        <taxon>Sordariomycetes</taxon>
        <taxon>Sordariomycetidae</taxon>
        <taxon>Sordariales</taxon>
        <taxon>Lasiosphaeriaceae</taxon>
        <taxon>Lasiosphaeria</taxon>
    </lineage>
</organism>
<evidence type="ECO:0000313" key="3">
    <source>
        <dbReference type="Proteomes" id="UP001275084"/>
    </source>
</evidence>
<dbReference type="InterPro" id="IPR001763">
    <property type="entry name" value="Rhodanese-like_dom"/>
</dbReference>
<gene>
    <name evidence="2" type="ORF">B0T25DRAFT_633673</name>
</gene>
<dbReference type="Pfam" id="PF00581">
    <property type="entry name" value="Rhodanese"/>
    <property type="match status" value="1"/>
</dbReference>
<evidence type="ECO:0000313" key="2">
    <source>
        <dbReference type="EMBL" id="KAK3346081.1"/>
    </source>
</evidence>
<dbReference type="InterPro" id="IPR001926">
    <property type="entry name" value="TrpB-like_PALP"/>
</dbReference>
<reference evidence="2" key="1">
    <citation type="journal article" date="2023" name="Mol. Phylogenet. Evol.">
        <title>Genome-scale phylogeny and comparative genomics of the fungal order Sordariales.</title>
        <authorList>
            <person name="Hensen N."/>
            <person name="Bonometti L."/>
            <person name="Westerberg I."/>
            <person name="Brannstrom I.O."/>
            <person name="Guillou S."/>
            <person name="Cros-Aarteil S."/>
            <person name="Calhoun S."/>
            <person name="Haridas S."/>
            <person name="Kuo A."/>
            <person name="Mondo S."/>
            <person name="Pangilinan J."/>
            <person name="Riley R."/>
            <person name="LaButti K."/>
            <person name="Andreopoulos B."/>
            <person name="Lipzen A."/>
            <person name="Chen C."/>
            <person name="Yan M."/>
            <person name="Daum C."/>
            <person name="Ng V."/>
            <person name="Clum A."/>
            <person name="Steindorff A."/>
            <person name="Ohm R.A."/>
            <person name="Martin F."/>
            <person name="Silar P."/>
            <person name="Natvig D.O."/>
            <person name="Lalanne C."/>
            <person name="Gautier V."/>
            <person name="Ament-Velasquez S.L."/>
            <person name="Kruys A."/>
            <person name="Hutchinson M.I."/>
            <person name="Powell A.J."/>
            <person name="Barry K."/>
            <person name="Miller A.N."/>
            <person name="Grigoriev I.V."/>
            <person name="Debuchy R."/>
            <person name="Gladieux P."/>
            <person name="Hiltunen Thoren M."/>
            <person name="Johannesson H."/>
        </authorList>
    </citation>
    <scope>NUCLEOTIDE SEQUENCE</scope>
    <source>
        <strain evidence="2">CBS 955.72</strain>
    </source>
</reference>
<protein>
    <submittedName>
        <fullName evidence="2">Cysteine synthase</fullName>
    </submittedName>
</protein>
<dbReference type="Gene3D" id="3.40.50.1100">
    <property type="match status" value="2"/>
</dbReference>
<evidence type="ECO:0000259" key="1">
    <source>
        <dbReference type="PROSITE" id="PS50206"/>
    </source>
</evidence>
<dbReference type="SUPFAM" id="SSF53686">
    <property type="entry name" value="Tryptophan synthase beta subunit-like PLP-dependent enzymes"/>
    <property type="match status" value="1"/>
</dbReference>
<sequence>MAAPSNVFRGPNSLADFFDPDKNPPLPLVEIPDRLNPHREDGVRIYAKVLTHLPAQNVKSLPALNMLRAMPEAKNKRIVEASSGSTALSLGMIARVLWGHEDVNAYVTNKKHPDSLNLIRFFGITPHLYAGLTQQEPTDETGVMCRLRRLAEKRDDIAYPGQYDNNNNWKAHERWTGPQILTQLPEISLFATTVGTGGCITGTASHLKSQKPSCRTLGVFNVFGDETPGPRNFEGFHTCGFPWGELMDASVDVASVDSYRMSMLLSREGLICGPSSGQALQGILDYIRQLRKAGGLGQLADATTGEVSCVFTLSDLPYQYLPQYFEKLGEAAEMLQTKPDLVPLPSLTADQPHAITQAVNCNSTYSSFWSSLRSCIDRLVSYASPADTNPSWQACCPLHLHQQAPFDPISTSTSTATTATSTQPLILDLRSKAAFRSHHLPGSLNMPLPRLTPGLAGRDFFGDPEAVPMIENAIQTLFFATPQERGFVARVRQSQRGVLVLCYDGGASQLATSTLRSHGVEAYCVKRGFGGLAGLVGC</sequence>